<gene>
    <name evidence="1" type="ORF">PPRIM_AZ9-3.1.T1160132</name>
</gene>
<evidence type="ECO:0000313" key="2">
    <source>
        <dbReference type="Proteomes" id="UP000688137"/>
    </source>
</evidence>
<evidence type="ECO:0000313" key="1">
    <source>
        <dbReference type="EMBL" id="CAD8101786.1"/>
    </source>
</evidence>
<organism evidence="1 2">
    <name type="scientific">Paramecium primaurelia</name>
    <dbReference type="NCBI Taxonomy" id="5886"/>
    <lineage>
        <taxon>Eukaryota</taxon>
        <taxon>Sar</taxon>
        <taxon>Alveolata</taxon>
        <taxon>Ciliophora</taxon>
        <taxon>Intramacronucleata</taxon>
        <taxon>Oligohymenophorea</taxon>
        <taxon>Peniculida</taxon>
        <taxon>Parameciidae</taxon>
        <taxon>Paramecium</taxon>
    </lineage>
</organism>
<dbReference type="AlphaFoldDB" id="A0A8S1PF55"/>
<comment type="caution">
    <text evidence="1">The sequence shown here is derived from an EMBL/GenBank/DDBJ whole genome shotgun (WGS) entry which is preliminary data.</text>
</comment>
<keyword evidence="2" id="KW-1185">Reference proteome</keyword>
<protein>
    <submittedName>
        <fullName evidence="1">Uncharacterized protein</fullName>
    </submittedName>
</protein>
<dbReference type="OMA" id="TVNESNC"/>
<reference evidence="1" key="1">
    <citation type="submission" date="2021-01" db="EMBL/GenBank/DDBJ databases">
        <authorList>
            <consortium name="Genoscope - CEA"/>
            <person name="William W."/>
        </authorList>
    </citation>
    <scope>NUCLEOTIDE SEQUENCE</scope>
</reference>
<accession>A0A8S1PF55</accession>
<dbReference type="Proteomes" id="UP000688137">
    <property type="component" value="Unassembled WGS sequence"/>
</dbReference>
<sequence>MSQTEFIELHQSSQVQNKLKPILKHNRNTYLTTQTRTDIAGNQIIKGGNHKISFLPISNEQSPNVVTSSNIRIYSESSESDQEINESNSTLHKKPFLNLKGKNCQNTQTIIVNESRCCIIF</sequence>
<proteinExistence type="predicted"/>
<name>A0A8S1PF55_PARPR</name>
<dbReference type="EMBL" id="CAJJDM010000119">
    <property type="protein sequence ID" value="CAD8101786.1"/>
    <property type="molecule type" value="Genomic_DNA"/>
</dbReference>